<organism evidence="9 10">
    <name type="scientific">Nocardiopsis lambiniae</name>
    <dbReference type="NCBI Taxonomy" id="3075539"/>
    <lineage>
        <taxon>Bacteria</taxon>
        <taxon>Bacillati</taxon>
        <taxon>Actinomycetota</taxon>
        <taxon>Actinomycetes</taxon>
        <taxon>Streptosporangiales</taxon>
        <taxon>Nocardiopsidaceae</taxon>
        <taxon>Nocardiopsis</taxon>
    </lineage>
</organism>
<evidence type="ECO:0000256" key="4">
    <source>
        <dbReference type="ARBA" id="ARBA00022692"/>
    </source>
</evidence>
<gene>
    <name evidence="9" type="ORF">RM479_19200</name>
</gene>
<name>A0ABU2MD60_9ACTN</name>
<evidence type="ECO:0000256" key="6">
    <source>
        <dbReference type="ARBA" id="ARBA00023136"/>
    </source>
</evidence>
<dbReference type="PANTHER" id="PTHR34582:SF6">
    <property type="entry name" value="UPF0702 TRANSMEMBRANE PROTEIN YCAP"/>
    <property type="match status" value="1"/>
</dbReference>
<accession>A0ABU2MD60</accession>
<evidence type="ECO:0000256" key="2">
    <source>
        <dbReference type="ARBA" id="ARBA00006448"/>
    </source>
</evidence>
<keyword evidence="3" id="KW-1003">Cell membrane</keyword>
<keyword evidence="4 7" id="KW-0812">Transmembrane</keyword>
<reference evidence="10" key="1">
    <citation type="submission" date="2023-07" db="EMBL/GenBank/DDBJ databases">
        <title>30 novel species of actinomycetes from the DSMZ collection.</title>
        <authorList>
            <person name="Nouioui I."/>
        </authorList>
    </citation>
    <scope>NUCLEOTIDE SEQUENCE [LARGE SCALE GENOMIC DNA]</scope>
    <source>
        <strain evidence="10">DSM 44743</strain>
    </source>
</reference>
<dbReference type="RefSeq" id="WP_311513093.1">
    <property type="nucleotide sequence ID" value="NZ_JAVREP010000013.1"/>
</dbReference>
<evidence type="ECO:0000313" key="9">
    <source>
        <dbReference type="EMBL" id="MDT0330547.1"/>
    </source>
</evidence>
<feature type="domain" description="YetF C-terminal" evidence="8">
    <location>
        <begin position="89"/>
        <end position="157"/>
    </location>
</feature>
<evidence type="ECO:0000256" key="3">
    <source>
        <dbReference type="ARBA" id="ARBA00022475"/>
    </source>
</evidence>
<sequence length="173" mass="18812">MLESLFGVALDGLLLILFSAVGIFATVITYTRIAGLRSFSKMSSFDFAMTVAVGSLVATVAVAQVTLVEGMTALAVLYLLQVVIALLRRFSPFQRVVDNAPLLLMSEGTMLQDNMRRSRITEDDLRSTLRGADVGSMDSVRAVVLETTGDISVLRGREVDPWLLEGVRKGRGR</sequence>
<feature type="transmembrane region" description="Helical" evidence="7">
    <location>
        <begin position="71"/>
        <end position="87"/>
    </location>
</feature>
<comment type="caution">
    <text evidence="9">The sequence shown here is derived from an EMBL/GenBank/DDBJ whole genome shotgun (WGS) entry which is preliminary data.</text>
</comment>
<evidence type="ECO:0000313" key="10">
    <source>
        <dbReference type="Proteomes" id="UP001183390"/>
    </source>
</evidence>
<dbReference type="EMBL" id="JAVREP010000013">
    <property type="protein sequence ID" value="MDT0330547.1"/>
    <property type="molecule type" value="Genomic_DNA"/>
</dbReference>
<feature type="transmembrane region" description="Helical" evidence="7">
    <location>
        <begin position="12"/>
        <end position="33"/>
    </location>
</feature>
<dbReference type="InterPro" id="IPR023090">
    <property type="entry name" value="UPF0702_alpha/beta_dom_sf"/>
</dbReference>
<evidence type="ECO:0000256" key="5">
    <source>
        <dbReference type="ARBA" id="ARBA00022989"/>
    </source>
</evidence>
<evidence type="ECO:0000256" key="1">
    <source>
        <dbReference type="ARBA" id="ARBA00004651"/>
    </source>
</evidence>
<dbReference type="InterPro" id="IPR007353">
    <property type="entry name" value="DUF421"/>
</dbReference>
<comment type="subcellular location">
    <subcellularLocation>
        <location evidence="1">Cell membrane</location>
        <topology evidence="1">Multi-pass membrane protein</topology>
    </subcellularLocation>
</comment>
<comment type="similarity">
    <text evidence="2">Belongs to the UPF0702 family.</text>
</comment>
<feature type="transmembrane region" description="Helical" evidence="7">
    <location>
        <begin position="45"/>
        <end position="65"/>
    </location>
</feature>
<evidence type="ECO:0000256" key="7">
    <source>
        <dbReference type="SAM" id="Phobius"/>
    </source>
</evidence>
<dbReference type="PANTHER" id="PTHR34582">
    <property type="entry name" value="UPF0702 TRANSMEMBRANE PROTEIN YCAP"/>
    <property type="match status" value="1"/>
</dbReference>
<evidence type="ECO:0000259" key="8">
    <source>
        <dbReference type="Pfam" id="PF04239"/>
    </source>
</evidence>
<dbReference type="Pfam" id="PF04239">
    <property type="entry name" value="DUF421"/>
    <property type="match status" value="1"/>
</dbReference>
<protein>
    <submittedName>
        <fullName evidence="9">DUF421 domain-containing protein</fullName>
    </submittedName>
</protein>
<proteinExistence type="inferred from homology"/>
<dbReference type="Proteomes" id="UP001183390">
    <property type="component" value="Unassembled WGS sequence"/>
</dbReference>
<dbReference type="Gene3D" id="3.30.240.20">
    <property type="entry name" value="bsu07140 like domains"/>
    <property type="match status" value="1"/>
</dbReference>
<keyword evidence="6 7" id="KW-0472">Membrane</keyword>
<keyword evidence="10" id="KW-1185">Reference proteome</keyword>
<keyword evidence="5 7" id="KW-1133">Transmembrane helix</keyword>